<dbReference type="GO" id="GO:0004553">
    <property type="term" value="F:hydrolase activity, hydrolyzing O-glycosyl compounds"/>
    <property type="evidence" value="ECO:0007669"/>
    <property type="project" value="InterPro"/>
</dbReference>
<keyword evidence="5" id="KW-1185">Reference proteome</keyword>
<dbReference type="Gene3D" id="2.60.120.200">
    <property type="match status" value="1"/>
</dbReference>
<sequence length="342" mass="38469">MTTDIENNMYTKRPNKWLFISFLIVVCIIPTTGAVVGILYGTGVIGRLNNVDSTYTSSGNITNIFYPSDNTNDIIPIINDIYNATLMWNDEFEGSALDSSRWNTNIDPRTYKKKNTQQVYTSEENNVRVFNGNLELTARNNTGNITSGWVDSSNKFDFFPNITDGITSILVETRILLPHPGQGFWPCFWLNPSNITRYGDSPSSGEMDLMETINDFSFLLPVIHYGGNTKETGGKKWSKLKSSSESWADKYHVYSLLWEVDTITMFIDGEEVLRVLSASIDPSGWYTTYPGAGKNAPFDAPFYIIMNFAVGGGWAGDTDDTTLFPATMFIDYVRVFYTSDNF</sequence>
<dbReference type="Proteomes" id="UP000243236">
    <property type="component" value="Segment"/>
</dbReference>
<dbReference type="PANTHER" id="PTHR10963:SF55">
    <property type="entry name" value="GLYCOSIDE HYDROLASE FAMILY 16 PROTEIN"/>
    <property type="match status" value="1"/>
</dbReference>
<reference evidence="4 5" key="1">
    <citation type="submission" date="2012-10" db="EMBL/GenBank/DDBJ databases">
        <title>Towards defining the chloroviruses: a genomic journey through a genus of large DNA viruses.</title>
        <authorList>
            <person name="Jeanniard A."/>
            <person name="Dunigan D.D."/>
            <person name="Gurnon J.R."/>
            <person name="Agarkova I."/>
            <person name="Kang M."/>
            <person name="Vitek J."/>
            <person name="Duncan G."/>
            <person name="McClung O.W."/>
            <person name="Larsen M."/>
            <person name="Claverie J.-M."/>
            <person name="Van Etten J.L."/>
            <person name="Blanc G."/>
        </authorList>
    </citation>
    <scope>NUCLEOTIDE SEQUENCE [LARGE SCALE GENOMIC DNA]</scope>
</reference>
<dbReference type="RefSeq" id="YP_009701747.1">
    <property type="nucleotide sequence ID" value="NC_044937.1"/>
</dbReference>
<dbReference type="InterPro" id="IPR000757">
    <property type="entry name" value="Beta-glucanase-like"/>
</dbReference>
<dbReference type="PANTHER" id="PTHR10963">
    <property type="entry name" value="GLYCOSYL HYDROLASE-RELATED"/>
    <property type="match status" value="1"/>
</dbReference>
<dbReference type="CDD" id="cd08023">
    <property type="entry name" value="GH16_laminarinase_like"/>
    <property type="match status" value="1"/>
</dbReference>
<proteinExistence type="inferred from homology"/>
<dbReference type="GO" id="GO:0005975">
    <property type="term" value="P:carbohydrate metabolic process"/>
    <property type="evidence" value="ECO:0007669"/>
    <property type="project" value="InterPro"/>
</dbReference>
<evidence type="ECO:0000256" key="1">
    <source>
        <dbReference type="ARBA" id="ARBA00006865"/>
    </source>
</evidence>
<evidence type="ECO:0000259" key="3">
    <source>
        <dbReference type="PROSITE" id="PS51762"/>
    </source>
</evidence>
<keyword evidence="2" id="KW-0472">Membrane</keyword>
<dbReference type="GeneID" id="41900312"/>
<dbReference type="Pfam" id="PF00722">
    <property type="entry name" value="Glyco_hydro_16"/>
    <property type="match status" value="1"/>
</dbReference>
<dbReference type="SUPFAM" id="SSF49899">
    <property type="entry name" value="Concanavalin A-like lectins/glucanases"/>
    <property type="match status" value="1"/>
</dbReference>
<organism evidence="4 5">
    <name type="scientific">Paramecium bursaria Chlorella virus CVA-1</name>
    <dbReference type="NCBI Taxonomy" id="42683"/>
    <lineage>
        <taxon>Viruses</taxon>
        <taxon>Varidnaviria</taxon>
        <taxon>Bamfordvirae</taxon>
        <taxon>Nucleocytoviricota</taxon>
        <taxon>Megaviricetes</taxon>
        <taxon>Algavirales</taxon>
        <taxon>Phycodnaviridae</taxon>
        <taxon>Chlorovirus</taxon>
        <taxon>Chlorovirus conductrix</taxon>
        <taxon>Paramecium bursaria Chlorella virus A1</taxon>
    </lineage>
</organism>
<comment type="similarity">
    <text evidence="1">Belongs to the glycosyl hydrolase 16 family.</text>
</comment>
<accession>M1HL44</accession>
<dbReference type="InterPro" id="IPR050546">
    <property type="entry name" value="Glycosyl_Hydrlase_16"/>
</dbReference>
<feature type="domain" description="GH16" evidence="3">
    <location>
        <begin position="59"/>
        <end position="341"/>
    </location>
</feature>
<evidence type="ECO:0000313" key="4">
    <source>
        <dbReference type="EMBL" id="AGE50411.1"/>
    </source>
</evidence>
<name>M1HL44_9PHYC</name>
<keyword evidence="2" id="KW-1133">Transmembrane helix</keyword>
<dbReference type="InterPro" id="IPR013320">
    <property type="entry name" value="ConA-like_dom_sf"/>
</dbReference>
<dbReference type="SMR" id="M1HL44"/>
<evidence type="ECO:0000256" key="2">
    <source>
        <dbReference type="SAM" id="Phobius"/>
    </source>
</evidence>
<gene>
    <name evidence="4" type="primary">CVA-1_167L</name>
    <name evidence="4" type="ORF">PBCVCVA1_167L</name>
</gene>
<dbReference type="PROSITE" id="PS51762">
    <property type="entry name" value="GH16_2"/>
    <property type="match status" value="1"/>
</dbReference>
<dbReference type="KEGG" id="vg:41900312"/>
<evidence type="ECO:0000313" key="5">
    <source>
        <dbReference type="Proteomes" id="UP000243236"/>
    </source>
</evidence>
<keyword evidence="2" id="KW-0812">Transmembrane</keyword>
<protein>
    <submittedName>
        <fullName evidence="4">(1-3)-beta-glucanase</fullName>
    </submittedName>
</protein>
<feature type="transmembrane region" description="Helical" evidence="2">
    <location>
        <begin position="17"/>
        <end position="40"/>
    </location>
</feature>
<dbReference type="EMBL" id="JX997159">
    <property type="protein sequence ID" value="AGE50411.1"/>
    <property type="molecule type" value="Genomic_DNA"/>
</dbReference>